<dbReference type="InterPro" id="IPR028082">
    <property type="entry name" value="Peripla_BP_I"/>
</dbReference>
<dbReference type="PANTHER" id="PTHR30146">
    <property type="entry name" value="LACI-RELATED TRANSCRIPTIONAL REPRESSOR"/>
    <property type="match status" value="1"/>
</dbReference>
<keyword evidence="3" id="KW-0804">Transcription</keyword>
<protein>
    <submittedName>
        <fullName evidence="6">Catabolite control protein A</fullName>
    </submittedName>
</protein>
<dbReference type="Proteomes" id="UP000419743">
    <property type="component" value="Unassembled WGS sequence"/>
</dbReference>
<evidence type="ECO:0000256" key="3">
    <source>
        <dbReference type="ARBA" id="ARBA00023163"/>
    </source>
</evidence>
<dbReference type="SUPFAM" id="SSF53822">
    <property type="entry name" value="Periplasmic binding protein-like I"/>
    <property type="match status" value="1"/>
</dbReference>
<dbReference type="AlphaFoldDB" id="A0A7M4DEV1"/>
<organism evidence="6 7">
    <name type="scientific">Occultella aeris</name>
    <dbReference type="NCBI Taxonomy" id="2761496"/>
    <lineage>
        <taxon>Bacteria</taxon>
        <taxon>Bacillati</taxon>
        <taxon>Actinomycetota</taxon>
        <taxon>Actinomycetes</taxon>
        <taxon>Micrococcales</taxon>
        <taxon>Ruaniaceae</taxon>
        <taxon>Occultella</taxon>
    </lineage>
</organism>
<feature type="region of interest" description="Disordered" evidence="4">
    <location>
        <begin position="308"/>
        <end position="332"/>
    </location>
</feature>
<dbReference type="PROSITE" id="PS00356">
    <property type="entry name" value="HTH_LACI_1"/>
    <property type="match status" value="1"/>
</dbReference>
<dbReference type="SUPFAM" id="SSF47413">
    <property type="entry name" value="lambda repressor-like DNA-binding domains"/>
    <property type="match status" value="1"/>
</dbReference>
<evidence type="ECO:0000256" key="2">
    <source>
        <dbReference type="ARBA" id="ARBA00023125"/>
    </source>
</evidence>
<dbReference type="RefSeq" id="WP_156739215.1">
    <property type="nucleotide sequence ID" value="NZ_CACRYJ010000011.1"/>
</dbReference>
<dbReference type="InterPro" id="IPR046335">
    <property type="entry name" value="LacI/GalR-like_sensor"/>
</dbReference>
<comment type="caution">
    <text evidence="6">The sequence shown here is derived from an EMBL/GenBank/DDBJ whole genome shotgun (WGS) entry which is preliminary data.</text>
</comment>
<keyword evidence="1" id="KW-0805">Transcription regulation</keyword>
<keyword evidence="7" id="KW-1185">Reference proteome</keyword>
<dbReference type="InterPro" id="IPR000843">
    <property type="entry name" value="HTH_LacI"/>
</dbReference>
<evidence type="ECO:0000313" key="7">
    <source>
        <dbReference type="Proteomes" id="UP000419743"/>
    </source>
</evidence>
<dbReference type="PROSITE" id="PS50932">
    <property type="entry name" value="HTH_LACI_2"/>
    <property type="match status" value="1"/>
</dbReference>
<dbReference type="InterPro" id="IPR010982">
    <property type="entry name" value="Lambda_DNA-bd_dom_sf"/>
</dbReference>
<feature type="domain" description="HTH lacI-type" evidence="5">
    <location>
        <begin position="8"/>
        <end position="62"/>
    </location>
</feature>
<dbReference type="PANTHER" id="PTHR30146:SF109">
    <property type="entry name" value="HTH-TYPE TRANSCRIPTIONAL REGULATOR GALS"/>
    <property type="match status" value="1"/>
</dbReference>
<evidence type="ECO:0000259" key="5">
    <source>
        <dbReference type="PROSITE" id="PS50932"/>
    </source>
</evidence>
<dbReference type="Pfam" id="PF00356">
    <property type="entry name" value="LacI"/>
    <property type="match status" value="1"/>
</dbReference>
<dbReference type="SMART" id="SM00354">
    <property type="entry name" value="HTH_LACI"/>
    <property type="match status" value="1"/>
</dbReference>
<dbReference type="CDD" id="cd01392">
    <property type="entry name" value="HTH_LacI"/>
    <property type="match status" value="1"/>
</dbReference>
<name>A0A7M4DEV1_9MICO</name>
<dbReference type="GO" id="GO:0003700">
    <property type="term" value="F:DNA-binding transcription factor activity"/>
    <property type="evidence" value="ECO:0007669"/>
    <property type="project" value="TreeGrafter"/>
</dbReference>
<evidence type="ECO:0000256" key="1">
    <source>
        <dbReference type="ARBA" id="ARBA00023015"/>
    </source>
</evidence>
<dbReference type="Pfam" id="PF13377">
    <property type="entry name" value="Peripla_BP_3"/>
    <property type="match status" value="1"/>
</dbReference>
<dbReference type="Gene3D" id="3.40.50.2300">
    <property type="match status" value="2"/>
</dbReference>
<evidence type="ECO:0000313" key="6">
    <source>
        <dbReference type="EMBL" id="VZO35444.1"/>
    </source>
</evidence>
<dbReference type="EMBL" id="CACRYJ010000011">
    <property type="protein sequence ID" value="VZO35444.1"/>
    <property type="molecule type" value="Genomic_DNA"/>
</dbReference>
<accession>A0A7M4DEV1</accession>
<proteinExistence type="predicted"/>
<sequence length="332" mass="35350">MSQSRRRPTIREVAKLAGVSHQTVSRFLRDDPTLRPQTRKVVEDAVAELGYRPNLAARSMRTRRSGLVAIVLPTMTGPERTVAAAVEEARASGFRVEVIIGVDESAAALSARARDLLDSGQVEGVLSVAPIIASTNRSGAVIDTGEYDQRMRAVEAVAGDVDTMASLVHALADLGHRHFLHAAGPQDWNSAQLRLQGYLTAIDELALTSHGEPDGDWHPETGIAAIATLGVDSPVTAVVAASDRIAAGVLSAAANRGWDVPGRLSVTGWDDMLLMRYATPPLSTVVVDRESAGRHAMRRLIAAIRGEAEPKPPESTLTRIALRGTTGPPPRP</sequence>
<dbReference type="GO" id="GO:0000976">
    <property type="term" value="F:transcription cis-regulatory region binding"/>
    <property type="evidence" value="ECO:0007669"/>
    <property type="project" value="TreeGrafter"/>
</dbReference>
<reference evidence="6 7" key="1">
    <citation type="submission" date="2019-11" db="EMBL/GenBank/DDBJ databases">
        <authorList>
            <person name="Criscuolo A."/>
        </authorList>
    </citation>
    <scope>NUCLEOTIDE SEQUENCE [LARGE SCALE GENOMIC DNA]</scope>
    <source>
        <strain evidence="6">CIP111667</strain>
    </source>
</reference>
<evidence type="ECO:0000256" key="4">
    <source>
        <dbReference type="SAM" id="MobiDB-lite"/>
    </source>
</evidence>
<dbReference type="Gene3D" id="1.10.260.40">
    <property type="entry name" value="lambda repressor-like DNA-binding domains"/>
    <property type="match status" value="1"/>
</dbReference>
<gene>
    <name evidence="6" type="primary">ccpA_1</name>
    <name evidence="6" type="ORF">HALOF300_00642</name>
</gene>
<keyword evidence="2" id="KW-0238">DNA-binding</keyword>